<protein>
    <recommendedName>
        <fullName evidence="1">Retrotransposon gag domain-containing protein</fullName>
    </recommendedName>
</protein>
<dbReference type="Proteomes" id="UP000663880">
    <property type="component" value="Unassembled WGS sequence"/>
</dbReference>
<dbReference type="Pfam" id="PF03732">
    <property type="entry name" value="Retrotrans_gag"/>
    <property type="match status" value="1"/>
</dbReference>
<dbReference type="SUPFAM" id="SSF57756">
    <property type="entry name" value="Retrovirus zinc finger-like domains"/>
    <property type="match status" value="1"/>
</dbReference>
<gene>
    <name evidence="2" type="ORF">PMACD_LOCUS13434</name>
</gene>
<dbReference type="EMBL" id="CAJOBZ010000061">
    <property type="protein sequence ID" value="CAF4925741.1"/>
    <property type="molecule type" value="Genomic_DNA"/>
</dbReference>
<evidence type="ECO:0000313" key="2">
    <source>
        <dbReference type="EMBL" id="CAF4925741.1"/>
    </source>
</evidence>
<dbReference type="PANTHER" id="PTHR33223">
    <property type="entry name" value="CCHC-TYPE DOMAIN-CONTAINING PROTEIN"/>
    <property type="match status" value="1"/>
</dbReference>
<dbReference type="OrthoDB" id="8193998at2759"/>
<dbReference type="Gene3D" id="4.10.60.10">
    <property type="entry name" value="Zinc finger, CCHC-type"/>
    <property type="match status" value="1"/>
</dbReference>
<sequence>MSLKTESIMKASPVNIQTLINLIPIFDTNNHDEIYGYIRSCDTVFKLSSPFERETLLTCALNNIKGIAASEVRCKTYETWDELKRFLIERFANTKTIQHLNLELQSIFQRHDESLTQFYHRVDLCRCKILEKLHSEICDSTLDGRVATTEETALSIFLNGLSTDMGIMLRTKGFDTLREAGRFAMQEDQIRAMNKARQSLFRPVATPRPAIRSNAYQINYQSIRNPNIPFRPPNPRFSPKTCAYCKNIGHSINECRKRAYNEQNKQRALPAPIRHLNLEATNEMSDPLEIATSSYSMNPAL</sequence>
<proteinExistence type="predicted"/>
<feature type="domain" description="Retrotransposon gag" evidence="1">
    <location>
        <begin position="77"/>
        <end position="162"/>
    </location>
</feature>
<accession>A0A821WI62</accession>
<dbReference type="InterPro" id="IPR005162">
    <property type="entry name" value="Retrotrans_gag_dom"/>
</dbReference>
<dbReference type="GO" id="GO:0003676">
    <property type="term" value="F:nucleic acid binding"/>
    <property type="evidence" value="ECO:0007669"/>
    <property type="project" value="InterPro"/>
</dbReference>
<dbReference type="GO" id="GO:0008270">
    <property type="term" value="F:zinc ion binding"/>
    <property type="evidence" value="ECO:0007669"/>
    <property type="project" value="InterPro"/>
</dbReference>
<dbReference type="PANTHER" id="PTHR33223:SF6">
    <property type="entry name" value="CCHC-TYPE DOMAIN-CONTAINING PROTEIN"/>
    <property type="match status" value="1"/>
</dbReference>
<evidence type="ECO:0000259" key="1">
    <source>
        <dbReference type="Pfam" id="PF03732"/>
    </source>
</evidence>
<keyword evidence="3" id="KW-1185">Reference proteome</keyword>
<comment type="caution">
    <text evidence="2">The sequence shown here is derived from an EMBL/GenBank/DDBJ whole genome shotgun (WGS) entry which is preliminary data.</text>
</comment>
<dbReference type="InterPro" id="IPR036875">
    <property type="entry name" value="Znf_CCHC_sf"/>
</dbReference>
<name>A0A821WI62_9NEOP</name>
<reference evidence="2" key="1">
    <citation type="submission" date="2021-02" db="EMBL/GenBank/DDBJ databases">
        <authorList>
            <person name="Steward A R."/>
        </authorList>
    </citation>
    <scope>NUCLEOTIDE SEQUENCE</scope>
</reference>
<dbReference type="AlphaFoldDB" id="A0A821WI62"/>
<evidence type="ECO:0000313" key="3">
    <source>
        <dbReference type="Proteomes" id="UP000663880"/>
    </source>
</evidence>
<organism evidence="2 3">
    <name type="scientific">Pieris macdunnoughi</name>
    <dbReference type="NCBI Taxonomy" id="345717"/>
    <lineage>
        <taxon>Eukaryota</taxon>
        <taxon>Metazoa</taxon>
        <taxon>Ecdysozoa</taxon>
        <taxon>Arthropoda</taxon>
        <taxon>Hexapoda</taxon>
        <taxon>Insecta</taxon>
        <taxon>Pterygota</taxon>
        <taxon>Neoptera</taxon>
        <taxon>Endopterygota</taxon>
        <taxon>Lepidoptera</taxon>
        <taxon>Glossata</taxon>
        <taxon>Ditrysia</taxon>
        <taxon>Papilionoidea</taxon>
        <taxon>Pieridae</taxon>
        <taxon>Pierinae</taxon>
        <taxon>Pieris</taxon>
    </lineage>
</organism>